<gene>
    <name evidence="2" type="ORF">Esi_0012_0173</name>
</gene>
<feature type="region of interest" description="Disordered" evidence="1">
    <location>
        <begin position="1035"/>
        <end position="1184"/>
    </location>
</feature>
<feature type="compositionally biased region" description="Low complexity" evidence="1">
    <location>
        <begin position="1462"/>
        <end position="1483"/>
    </location>
</feature>
<reference evidence="2 3" key="1">
    <citation type="journal article" date="2010" name="Nature">
        <title>The Ectocarpus genome and the independent evolution of multicellularity in brown algae.</title>
        <authorList>
            <person name="Cock J.M."/>
            <person name="Sterck L."/>
            <person name="Rouze P."/>
            <person name="Scornet D."/>
            <person name="Allen A.E."/>
            <person name="Amoutzias G."/>
            <person name="Anthouard V."/>
            <person name="Artiguenave F."/>
            <person name="Aury J.M."/>
            <person name="Badger J.H."/>
            <person name="Beszteri B."/>
            <person name="Billiau K."/>
            <person name="Bonnet E."/>
            <person name="Bothwell J.H."/>
            <person name="Bowler C."/>
            <person name="Boyen C."/>
            <person name="Brownlee C."/>
            <person name="Carrano C.J."/>
            <person name="Charrier B."/>
            <person name="Cho G.Y."/>
            <person name="Coelho S.M."/>
            <person name="Collen J."/>
            <person name="Corre E."/>
            <person name="Da Silva C."/>
            <person name="Delage L."/>
            <person name="Delaroque N."/>
            <person name="Dittami S.M."/>
            <person name="Doulbeau S."/>
            <person name="Elias M."/>
            <person name="Farnham G."/>
            <person name="Gachon C.M."/>
            <person name="Gschloessl B."/>
            <person name="Heesch S."/>
            <person name="Jabbari K."/>
            <person name="Jubin C."/>
            <person name="Kawai H."/>
            <person name="Kimura K."/>
            <person name="Kloareg B."/>
            <person name="Kupper F.C."/>
            <person name="Lang D."/>
            <person name="Le Bail A."/>
            <person name="Leblanc C."/>
            <person name="Lerouge P."/>
            <person name="Lohr M."/>
            <person name="Lopez P.J."/>
            <person name="Martens C."/>
            <person name="Maumus F."/>
            <person name="Michel G."/>
            <person name="Miranda-Saavedra D."/>
            <person name="Morales J."/>
            <person name="Moreau H."/>
            <person name="Motomura T."/>
            <person name="Nagasato C."/>
            <person name="Napoli C.A."/>
            <person name="Nelson D.R."/>
            <person name="Nyvall-Collen P."/>
            <person name="Peters A.F."/>
            <person name="Pommier C."/>
            <person name="Potin P."/>
            <person name="Poulain J."/>
            <person name="Quesneville H."/>
            <person name="Read B."/>
            <person name="Rensing S.A."/>
            <person name="Ritter A."/>
            <person name="Rousvoal S."/>
            <person name="Samanta M."/>
            <person name="Samson G."/>
            <person name="Schroeder D.C."/>
            <person name="Segurens B."/>
            <person name="Strittmatter M."/>
            <person name="Tonon T."/>
            <person name="Tregear J.W."/>
            <person name="Valentin K."/>
            <person name="von Dassow P."/>
            <person name="Yamagishi T."/>
            <person name="Van de Peer Y."/>
            <person name="Wincker P."/>
        </authorList>
    </citation>
    <scope>NUCLEOTIDE SEQUENCE [LARGE SCALE GENOMIC DNA]</scope>
    <source>
        <strain evidence="3">Ec32 / CCAP1310/4</strain>
    </source>
</reference>
<feature type="region of interest" description="Disordered" evidence="1">
    <location>
        <begin position="707"/>
        <end position="734"/>
    </location>
</feature>
<feature type="compositionally biased region" description="Basic and acidic residues" evidence="1">
    <location>
        <begin position="1499"/>
        <end position="1508"/>
    </location>
</feature>
<dbReference type="EMBL" id="FN649735">
    <property type="protein sequence ID" value="CBN74090.1"/>
    <property type="molecule type" value="Genomic_DNA"/>
</dbReference>
<feature type="compositionally biased region" description="Acidic residues" evidence="1">
    <location>
        <begin position="614"/>
        <end position="626"/>
    </location>
</feature>
<name>D8LDL5_ECTSI</name>
<feature type="region of interest" description="Disordered" evidence="1">
    <location>
        <begin position="1265"/>
        <end position="1427"/>
    </location>
</feature>
<dbReference type="InParanoid" id="D8LDL5"/>
<feature type="region of interest" description="Disordered" evidence="1">
    <location>
        <begin position="840"/>
        <end position="870"/>
    </location>
</feature>
<feature type="compositionally biased region" description="Basic and acidic residues" evidence="1">
    <location>
        <begin position="959"/>
        <end position="972"/>
    </location>
</feature>
<feature type="compositionally biased region" description="Basic and acidic residues" evidence="1">
    <location>
        <begin position="1105"/>
        <end position="1116"/>
    </location>
</feature>
<dbReference type="EMBL" id="FN647877">
    <property type="protein sequence ID" value="CBN74090.1"/>
    <property type="molecule type" value="Genomic_DNA"/>
</dbReference>
<feature type="compositionally biased region" description="Basic and acidic residues" evidence="1">
    <location>
        <begin position="1219"/>
        <end position="1236"/>
    </location>
</feature>
<sequence length="1621" mass="167270">MDAAAAATRRERSAARTKGSSVRARASIPPTAGEGIASSKSNTQRVPSLPSRRANANAGAATNDAIKNGARPATAPVNSEEGEVVGLPGLSSLNVADAVVTEYEKLLAAVPTMARHMGKLQLDTEVMAEGLERRVRSLVDGYRELNELVDQAPVRVSDAASEYAQALGLRRTQGSPLLGDGAGMDGSDEALDVEGIHRELFALKEAKIALDAAIMLAPTDPTQRQQRRGALDRHSTSSARVANRASRGVQGVSRRSGITAVAGGGGERSYRRTVAAVAAGARAGTRGGRAGDVAAAAVAAAGGVTRRPSDRRALVEMQVDPDRPLPLPTFPGHGKLLGGEAKHHSNNHHQQQAPSGNSLPGDLKHPGSGGGGGEADQPGEGHYHGYFVPGVVAPKQRQSHGLPRELRAISTIPTPEKRPASRATASASGQRRRVRSRSALAQPPSARRAAAVPVAPPLPRQPAEATAIGPGSGGYGVSASRPDPGSSAALASARDQRRSTRRAVDALRKEMLEREARLERELDRLRDSRSQRAASAAVAETGPASKAAPSPKATPAPAIGKRRGSTAAAGGGGGGRGRGASRGRRRAPPSSRVQAPKQKPAGAGAGAVSRDSVGEEAEGADNDDEEGGRGSRPVARSVDTADAQAQTAADGVQLFLHPQPAIREALRVPANQPSPEGHAVGAHQQTRSTGNVVEEHYYLDDASFLSSVSGGGEEDGSGLGRQLGGRLHVSPPGPVVFVEGEGRNRYWRPADDDRLLRGEGGSSAAAFGATSATGASGAEALHSGDARLILAAKEDNDDGRPEREIRLTTGRLEAAAVAPESVQDGAWVELAGMLAMSAAPPTARPSISETLSGEGQAGKSSTEAAAASPELLDLMREVVGQQREMGEERREEEGKSGSADGGQGEQQLVDRPTPTDRFWPITSEHDAAELAEESGSGTNGEGSGMGVQGQGVAAAKVVAVRDDGGTEEEKGEAGGVSAQQPPPQTFRSNLGRLLAAGSGWKDVPLEEDGDGAAEKVFKTSLGRALAGGPGGALKGEAGVLGVGGGANSGSSRTGTSRAAGEPDVQELLWEAGRRGDTGALSPETAVRKRASALESRRFLSAVSESEAKRCAEERDGGLSSPGSDVDGDSEAEALEQEARAKSAREGRHRHPPPDSPLPVSSTSRQQEQQQLQPQQDGQGGERLHLSLATAVLSVAQRLSAVEERALARAEGAEGLARQAMEETRKEGADGRQRQSEVMHRLEEMEHGSEKRARVVAREIAELREEGRLERQRISQLQQTRGNRSGEAEALGVSNAGRDWSSGGGGGPRPHLTLLMSAHPRLKRGGNRGSSRGGHVKAPLHAQTDDGKGCSGGVAGSGGGGRRRGSRSLGGPFPGTVRENGDGGLRRPGFPEQSAGLGVEIGGGVGGDAGSPSLSDSGQSLEPGQTAQRLSWHGDDARRGLGVASGGVGVAGASWLRHHISTASEGTGSCSAGEASSGAEMGEAPPALSEEDLDGFLEEGGGREWDRSSRPMVALKVGNRPGRRRQTEIQRAVAEAELDLCTATGVDYYRDLAQSTELLAAEPAGKENGGPAEGSDTAAVVPAGQLRDPDDGVVGEDKEAFSPEQKDSGRAERQELEPGEVP</sequence>
<feature type="compositionally biased region" description="Gly residues" evidence="1">
    <location>
        <begin position="1348"/>
        <end position="1359"/>
    </location>
</feature>
<dbReference type="Proteomes" id="UP000002630">
    <property type="component" value="Linkage Group LG10"/>
</dbReference>
<accession>D8LDL5</accession>
<organism evidence="2 3">
    <name type="scientific">Ectocarpus siliculosus</name>
    <name type="common">Brown alga</name>
    <name type="synonym">Conferva siliculosa</name>
    <dbReference type="NCBI Taxonomy" id="2880"/>
    <lineage>
        <taxon>Eukaryota</taxon>
        <taxon>Sar</taxon>
        <taxon>Stramenopiles</taxon>
        <taxon>Ochrophyta</taxon>
        <taxon>PX clade</taxon>
        <taxon>Phaeophyceae</taxon>
        <taxon>Ectocarpales</taxon>
        <taxon>Ectocarpaceae</taxon>
        <taxon>Ectocarpus</taxon>
    </lineage>
</organism>
<feature type="region of interest" description="Disordered" evidence="1">
    <location>
        <begin position="882"/>
        <end position="988"/>
    </location>
</feature>
<protein>
    <submittedName>
        <fullName evidence="2">Uncharacterized protein</fullName>
    </submittedName>
</protein>
<feature type="compositionally biased region" description="Gly residues" evidence="1">
    <location>
        <begin position="1398"/>
        <end position="1408"/>
    </location>
</feature>
<feature type="compositionally biased region" description="Acidic residues" evidence="1">
    <location>
        <begin position="1125"/>
        <end position="1135"/>
    </location>
</feature>
<feature type="region of interest" description="Disordered" evidence="1">
    <location>
        <begin position="220"/>
        <end position="253"/>
    </location>
</feature>
<feature type="region of interest" description="Disordered" evidence="1">
    <location>
        <begin position="1211"/>
        <end position="1236"/>
    </location>
</feature>
<feature type="region of interest" description="Disordered" evidence="1">
    <location>
        <begin position="523"/>
        <end position="646"/>
    </location>
</feature>
<feature type="region of interest" description="Disordered" evidence="1">
    <location>
        <begin position="1559"/>
        <end position="1621"/>
    </location>
</feature>
<feature type="compositionally biased region" description="Basic and acidic residues" evidence="1">
    <location>
        <begin position="884"/>
        <end position="895"/>
    </location>
</feature>
<feature type="compositionally biased region" description="Low complexity" evidence="1">
    <location>
        <begin position="588"/>
        <end position="602"/>
    </location>
</feature>
<keyword evidence="3" id="KW-1185">Reference proteome</keyword>
<dbReference type="OrthoDB" id="10557383at2759"/>
<feature type="compositionally biased region" description="Polar residues" evidence="1">
    <location>
        <begin position="348"/>
        <end position="358"/>
    </location>
</feature>
<feature type="compositionally biased region" description="Polar residues" evidence="1">
    <location>
        <begin position="1411"/>
        <end position="1427"/>
    </location>
</feature>
<feature type="compositionally biased region" description="Gly residues" evidence="1">
    <location>
        <begin position="569"/>
        <end position="578"/>
    </location>
</feature>
<feature type="compositionally biased region" description="Low complexity" evidence="1">
    <location>
        <begin position="54"/>
        <end position="65"/>
    </location>
</feature>
<feature type="region of interest" description="Disordered" evidence="1">
    <location>
        <begin position="318"/>
        <end position="502"/>
    </location>
</feature>
<proteinExistence type="predicted"/>
<feature type="region of interest" description="Disordered" evidence="1">
    <location>
        <begin position="1462"/>
        <end position="1509"/>
    </location>
</feature>
<evidence type="ECO:0000313" key="3">
    <source>
        <dbReference type="Proteomes" id="UP000002630"/>
    </source>
</evidence>
<feature type="compositionally biased region" description="Gly residues" evidence="1">
    <location>
        <begin position="1035"/>
        <end position="1047"/>
    </location>
</feature>
<feature type="compositionally biased region" description="Low complexity" evidence="1">
    <location>
        <begin position="1165"/>
        <end position="1176"/>
    </location>
</feature>
<feature type="compositionally biased region" description="Gly residues" evidence="1">
    <location>
        <begin position="937"/>
        <end position="949"/>
    </location>
</feature>
<feature type="compositionally biased region" description="Low complexity" evidence="1">
    <location>
        <begin position="437"/>
        <end position="453"/>
    </location>
</feature>
<evidence type="ECO:0000256" key="1">
    <source>
        <dbReference type="SAM" id="MobiDB-lite"/>
    </source>
</evidence>
<feature type="compositionally biased region" description="Basic and acidic residues" evidence="1">
    <location>
        <begin position="1136"/>
        <end position="1145"/>
    </location>
</feature>
<feature type="compositionally biased region" description="Low complexity" evidence="1">
    <location>
        <begin position="531"/>
        <end position="558"/>
    </location>
</feature>
<feature type="compositionally biased region" description="Basic and acidic residues" evidence="1">
    <location>
        <begin position="1586"/>
        <end position="1615"/>
    </location>
</feature>
<feature type="region of interest" description="Disordered" evidence="1">
    <location>
        <begin position="1"/>
        <end position="77"/>
    </location>
</feature>
<evidence type="ECO:0000313" key="2">
    <source>
        <dbReference type="EMBL" id="CBN74090.1"/>
    </source>
</evidence>
<feature type="compositionally biased region" description="Polar residues" evidence="1">
    <location>
        <begin position="845"/>
        <end position="863"/>
    </location>
</feature>